<dbReference type="EMBL" id="VSRR010024901">
    <property type="protein sequence ID" value="MPC66538.1"/>
    <property type="molecule type" value="Genomic_DNA"/>
</dbReference>
<protein>
    <submittedName>
        <fullName evidence="2">Uncharacterized protein</fullName>
    </submittedName>
</protein>
<keyword evidence="1" id="KW-0812">Transmembrane</keyword>
<evidence type="ECO:0000256" key="1">
    <source>
        <dbReference type="SAM" id="Phobius"/>
    </source>
</evidence>
<keyword evidence="1" id="KW-0472">Membrane</keyword>
<proteinExistence type="predicted"/>
<name>A0A5B7HC52_PORTR</name>
<evidence type="ECO:0000313" key="2">
    <source>
        <dbReference type="EMBL" id="MPC66538.1"/>
    </source>
</evidence>
<keyword evidence="3" id="KW-1185">Reference proteome</keyword>
<evidence type="ECO:0000313" key="3">
    <source>
        <dbReference type="Proteomes" id="UP000324222"/>
    </source>
</evidence>
<accession>A0A5B7HC52</accession>
<dbReference type="AlphaFoldDB" id="A0A5B7HC52"/>
<reference evidence="2 3" key="1">
    <citation type="submission" date="2019-05" db="EMBL/GenBank/DDBJ databases">
        <title>Another draft genome of Portunus trituberculatus and its Hox gene families provides insights of decapod evolution.</title>
        <authorList>
            <person name="Jeong J.-H."/>
            <person name="Song I."/>
            <person name="Kim S."/>
            <person name="Choi T."/>
            <person name="Kim D."/>
            <person name="Ryu S."/>
            <person name="Kim W."/>
        </authorList>
    </citation>
    <scope>NUCLEOTIDE SEQUENCE [LARGE SCALE GENOMIC DNA]</scope>
    <source>
        <tissue evidence="2">Muscle</tissue>
    </source>
</reference>
<gene>
    <name evidence="2" type="ORF">E2C01_060687</name>
</gene>
<comment type="caution">
    <text evidence="2">The sequence shown here is derived from an EMBL/GenBank/DDBJ whole genome shotgun (WGS) entry which is preliminary data.</text>
</comment>
<keyword evidence="1" id="KW-1133">Transmembrane helix</keyword>
<organism evidence="2 3">
    <name type="scientific">Portunus trituberculatus</name>
    <name type="common">Swimming crab</name>
    <name type="synonym">Neptunus trituberculatus</name>
    <dbReference type="NCBI Taxonomy" id="210409"/>
    <lineage>
        <taxon>Eukaryota</taxon>
        <taxon>Metazoa</taxon>
        <taxon>Ecdysozoa</taxon>
        <taxon>Arthropoda</taxon>
        <taxon>Crustacea</taxon>
        <taxon>Multicrustacea</taxon>
        <taxon>Malacostraca</taxon>
        <taxon>Eumalacostraca</taxon>
        <taxon>Eucarida</taxon>
        <taxon>Decapoda</taxon>
        <taxon>Pleocyemata</taxon>
        <taxon>Brachyura</taxon>
        <taxon>Eubrachyura</taxon>
        <taxon>Portunoidea</taxon>
        <taxon>Portunidae</taxon>
        <taxon>Portuninae</taxon>
        <taxon>Portunus</taxon>
    </lineage>
</organism>
<feature type="transmembrane region" description="Helical" evidence="1">
    <location>
        <begin position="20"/>
        <end position="41"/>
    </location>
</feature>
<dbReference type="Proteomes" id="UP000324222">
    <property type="component" value="Unassembled WGS sequence"/>
</dbReference>
<sequence>MGIKNVPRSDCSLWRPRNVLTPLLTFSSLTSATFAILDLIFNLQNTTSPLLNLTFLSSMRQSCLRQQTVAPFLFPPTFSILVFAPKLDVASMCTIT</sequence>